<dbReference type="Gene3D" id="3.30.450.20">
    <property type="entry name" value="PAS domain"/>
    <property type="match status" value="1"/>
</dbReference>
<sequence>MRYHISVSPLVAQGLLVLGLVFLIGLWSVGSSRTEETFTDDIGLRLIAASNVIATRIADWDDTNIRVLNQVVRLPDMVSMEGPRQVPLLKSISDSYDWIFLSLTTTPTGENVARNDGQPLRPYDDRAWFQSVIGGAPFARQLLISKTTGKPALVLARPIRDGAGRLIGVVCISMFLTEISKAISTAKIGETGYAVLLDEKNMVIAHGNPANVRAALEDFGDHPALAAVGADARPAVYSLADKKVVAFARKRPQGWSLLVEQDYQEAFSPARGG</sequence>
<reference evidence="8 9" key="1">
    <citation type="submission" date="2021-11" db="EMBL/GenBank/DDBJ databases">
        <authorList>
            <person name="Liang Q."/>
            <person name="Mou H."/>
            <person name="Liu Z."/>
        </authorList>
    </citation>
    <scope>NUCLEOTIDE SEQUENCE [LARGE SCALE GENOMIC DNA]</scope>
    <source>
        <strain evidence="8 9">CHU3</strain>
    </source>
</reference>
<dbReference type="EMBL" id="JAJIRN010000010">
    <property type="protein sequence ID" value="MCV2370728.1"/>
    <property type="molecule type" value="Genomic_DNA"/>
</dbReference>
<proteinExistence type="predicted"/>
<organism evidence="8 9">
    <name type="scientific">Roseateles oligotrophus</name>
    <dbReference type="NCBI Taxonomy" id="1769250"/>
    <lineage>
        <taxon>Bacteria</taxon>
        <taxon>Pseudomonadati</taxon>
        <taxon>Pseudomonadota</taxon>
        <taxon>Betaproteobacteria</taxon>
        <taxon>Burkholderiales</taxon>
        <taxon>Sphaerotilaceae</taxon>
        <taxon>Roseateles</taxon>
    </lineage>
</organism>
<dbReference type="CDD" id="cd12912">
    <property type="entry name" value="PDC2_MCP_like"/>
    <property type="match status" value="1"/>
</dbReference>
<keyword evidence="5 6" id="KW-0472">Membrane</keyword>
<comment type="caution">
    <text evidence="8">The sequence shown here is derived from an EMBL/GenBank/DDBJ whole genome shotgun (WGS) entry which is preliminary data.</text>
</comment>
<evidence type="ECO:0000256" key="6">
    <source>
        <dbReference type="SAM" id="Phobius"/>
    </source>
</evidence>
<comment type="subcellular location">
    <subcellularLocation>
        <location evidence="1">Cell membrane</location>
        <topology evidence="1">Multi-pass membrane protein</topology>
    </subcellularLocation>
</comment>
<evidence type="ECO:0000256" key="1">
    <source>
        <dbReference type="ARBA" id="ARBA00004651"/>
    </source>
</evidence>
<protein>
    <submittedName>
        <fullName evidence="8">Cache domain-containing protein</fullName>
    </submittedName>
</protein>
<feature type="domain" description="Cache" evidence="7">
    <location>
        <begin position="49"/>
        <end position="258"/>
    </location>
</feature>
<dbReference type="InterPro" id="IPR029151">
    <property type="entry name" value="Sensor-like_sf"/>
</dbReference>
<dbReference type="Proteomes" id="UP001209701">
    <property type="component" value="Unassembled WGS sequence"/>
</dbReference>
<evidence type="ECO:0000259" key="7">
    <source>
        <dbReference type="Pfam" id="PF02743"/>
    </source>
</evidence>
<feature type="transmembrane region" description="Helical" evidence="6">
    <location>
        <begin position="7"/>
        <end position="29"/>
    </location>
</feature>
<keyword evidence="3 6" id="KW-0812">Transmembrane</keyword>
<keyword evidence="9" id="KW-1185">Reference proteome</keyword>
<evidence type="ECO:0000256" key="3">
    <source>
        <dbReference type="ARBA" id="ARBA00022692"/>
    </source>
</evidence>
<keyword evidence="4 6" id="KW-1133">Transmembrane helix</keyword>
<gene>
    <name evidence="8" type="ORF">LNV07_21800</name>
</gene>
<dbReference type="Pfam" id="PF02743">
    <property type="entry name" value="dCache_1"/>
    <property type="match status" value="1"/>
</dbReference>
<evidence type="ECO:0000256" key="4">
    <source>
        <dbReference type="ARBA" id="ARBA00022989"/>
    </source>
</evidence>
<evidence type="ECO:0000313" key="8">
    <source>
        <dbReference type="EMBL" id="MCV2370728.1"/>
    </source>
</evidence>
<evidence type="ECO:0000256" key="2">
    <source>
        <dbReference type="ARBA" id="ARBA00022475"/>
    </source>
</evidence>
<dbReference type="SUPFAM" id="SSF103190">
    <property type="entry name" value="Sensory domain-like"/>
    <property type="match status" value="1"/>
</dbReference>
<dbReference type="InterPro" id="IPR033479">
    <property type="entry name" value="dCache_1"/>
</dbReference>
<accession>A0ABT2YKY5</accession>
<evidence type="ECO:0000256" key="5">
    <source>
        <dbReference type="ARBA" id="ARBA00023136"/>
    </source>
</evidence>
<keyword evidence="2" id="KW-1003">Cell membrane</keyword>
<name>A0ABT2YKY5_9BURK</name>
<evidence type="ECO:0000313" key="9">
    <source>
        <dbReference type="Proteomes" id="UP001209701"/>
    </source>
</evidence>
<dbReference type="CDD" id="cd12914">
    <property type="entry name" value="PDC1_DGC_like"/>
    <property type="match status" value="1"/>
</dbReference>
<dbReference type="RefSeq" id="WP_263573317.1">
    <property type="nucleotide sequence ID" value="NZ_JAJIRN010000010.1"/>
</dbReference>